<sequence>MVRCARNARGRLYGEALTLKDFQSKDKKQEVLEKKLICERLKELSAKRKKIDCDTQWETKAINEEIRSLSCHKN</sequence>
<dbReference type="EMBL" id="JARBHB010000011">
    <property type="protein sequence ID" value="KAJ8873155.1"/>
    <property type="molecule type" value="Genomic_DNA"/>
</dbReference>
<dbReference type="Proteomes" id="UP001159363">
    <property type="component" value="Chromosome 10"/>
</dbReference>
<name>A0ABQ9GMB8_9NEOP</name>
<evidence type="ECO:0000313" key="2">
    <source>
        <dbReference type="Proteomes" id="UP001159363"/>
    </source>
</evidence>
<comment type="caution">
    <text evidence="1">The sequence shown here is derived from an EMBL/GenBank/DDBJ whole genome shotgun (WGS) entry which is preliminary data.</text>
</comment>
<evidence type="ECO:0000313" key="1">
    <source>
        <dbReference type="EMBL" id="KAJ8873155.1"/>
    </source>
</evidence>
<protein>
    <submittedName>
        <fullName evidence="1">Uncharacterized protein</fullName>
    </submittedName>
</protein>
<accession>A0ABQ9GMB8</accession>
<proteinExistence type="predicted"/>
<organism evidence="1 2">
    <name type="scientific">Dryococelus australis</name>
    <dbReference type="NCBI Taxonomy" id="614101"/>
    <lineage>
        <taxon>Eukaryota</taxon>
        <taxon>Metazoa</taxon>
        <taxon>Ecdysozoa</taxon>
        <taxon>Arthropoda</taxon>
        <taxon>Hexapoda</taxon>
        <taxon>Insecta</taxon>
        <taxon>Pterygota</taxon>
        <taxon>Neoptera</taxon>
        <taxon>Polyneoptera</taxon>
        <taxon>Phasmatodea</taxon>
        <taxon>Verophasmatodea</taxon>
        <taxon>Anareolatae</taxon>
        <taxon>Phasmatidae</taxon>
        <taxon>Eurycanthinae</taxon>
        <taxon>Dryococelus</taxon>
    </lineage>
</organism>
<reference evidence="1 2" key="1">
    <citation type="submission" date="2023-02" db="EMBL/GenBank/DDBJ databases">
        <title>LHISI_Scaffold_Assembly.</title>
        <authorList>
            <person name="Stuart O.P."/>
            <person name="Cleave R."/>
            <person name="Magrath M.J.L."/>
            <person name="Mikheyev A.S."/>
        </authorList>
    </citation>
    <scope>NUCLEOTIDE SEQUENCE [LARGE SCALE GENOMIC DNA]</scope>
    <source>
        <strain evidence="1">Daus_M_001</strain>
        <tissue evidence="1">Leg muscle</tissue>
    </source>
</reference>
<keyword evidence="2" id="KW-1185">Reference proteome</keyword>
<gene>
    <name evidence="1" type="ORF">PR048_026772</name>
</gene>